<evidence type="ECO:0000259" key="1">
    <source>
        <dbReference type="Pfam" id="PF04608"/>
    </source>
</evidence>
<dbReference type="EMBL" id="CP132508">
    <property type="protein sequence ID" value="WPD19406.1"/>
    <property type="molecule type" value="Genomic_DNA"/>
</dbReference>
<keyword evidence="3" id="KW-1185">Reference proteome</keyword>
<dbReference type="Gene3D" id="1.10.3760.10">
    <property type="entry name" value="PgpA-like"/>
    <property type="match status" value="1"/>
</dbReference>
<sequence length="172" mass="18927">MAEQAPKMPEPVRLRVDYRAEVVRRLERRGVTLRDIAEIVRTIQEKYVPGITLEQCEASVEAVIAKREVQHALLTGIALDEAAEQGLLEEPLLSILRTDEPLYGVDEVLALAITNVYGSIGLTNFGYLDKVKLGVIERLNNQKSQGRVQTFLDDLVAGVAAAAAARIAHNEP</sequence>
<evidence type="ECO:0000313" key="2">
    <source>
        <dbReference type="EMBL" id="WPD19406.1"/>
    </source>
</evidence>
<evidence type="ECO:0000313" key="3">
    <source>
        <dbReference type="Proteomes" id="UP001304683"/>
    </source>
</evidence>
<dbReference type="InterPro" id="IPR026038">
    <property type="entry name" value="Put_PGPase"/>
</dbReference>
<dbReference type="Proteomes" id="UP001304683">
    <property type="component" value="Chromosome"/>
</dbReference>
<dbReference type="PIRSF" id="PIRSF019587">
    <property type="entry name" value="PGPase"/>
    <property type="match status" value="1"/>
</dbReference>
<organism evidence="2 3">
    <name type="scientific">Thermaerobacter composti</name>
    <dbReference type="NCBI Taxonomy" id="554949"/>
    <lineage>
        <taxon>Bacteria</taxon>
        <taxon>Bacillati</taxon>
        <taxon>Bacillota</taxon>
        <taxon>Clostridia</taxon>
        <taxon>Eubacteriales</taxon>
        <taxon>Clostridiales Family XVII. Incertae Sedis</taxon>
        <taxon>Thermaerobacter</taxon>
    </lineage>
</organism>
<dbReference type="InterPro" id="IPR036681">
    <property type="entry name" value="PgpA-like_sf"/>
</dbReference>
<dbReference type="CDD" id="cd06971">
    <property type="entry name" value="PgpA"/>
    <property type="match status" value="1"/>
</dbReference>
<dbReference type="SUPFAM" id="SSF101307">
    <property type="entry name" value="YutG-like"/>
    <property type="match status" value="1"/>
</dbReference>
<accession>A0ABZ0QPJ2</accession>
<name>A0ABZ0QPJ2_9FIRM</name>
<gene>
    <name evidence="2" type="ORF">Q5761_01665</name>
</gene>
<dbReference type="Pfam" id="PF04608">
    <property type="entry name" value="PgpA"/>
    <property type="match status" value="1"/>
</dbReference>
<proteinExistence type="predicted"/>
<protein>
    <submittedName>
        <fullName evidence="2">Phosphatidylglycerophosphatase A</fullName>
    </submittedName>
</protein>
<reference evidence="2 3" key="1">
    <citation type="submission" date="2023-08" db="EMBL/GenBank/DDBJ databases">
        <title>Genome sequence of Thermaerobacter compostii strain Ins1, a spore-forming filamentous bacterium isolated from a deep geothermal reservoir.</title>
        <authorList>
            <person name="Bregnard D."/>
            <person name="Gonzalez D."/>
            <person name="Junier P."/>
        </authorList>
    </citation>
    <scope>NUCLEOTIDE SEQUENCE [LARGE SCALE GENOMIC DNA]</scope>
    <source>
        <strain evidence="2 3">Ins1</strain>
    </source>
</reference>
<feature type="domain" description="YutG/PgpA" evidence="1">
    <location>
        <begin position="55"/>
        <end position="169"/>
    </location>
</feature>
<dbReference type="InterPro" id="IPR007686">
    <property type="entry name" value="YutG/PgpA"/>
</dbReference>